<evidence type="ECO:0000313" key="8">
    <source>
        <dbReference type="EMBL" id="GAC66772.1"/>
    </source>
</evidence>
<dbReference type="HAMAP" id="MF_00074">
    <property type="entry name" value="16SrRNA_methyltr_G"/>
    <property type="match status" value="1"/>
</dbReference>
<dbReference type="NCBIfam" id="TIGR00138">
    <property type="entry name" value="rsmG_gidB"/>
    <property type="match status" value="1"/>
</dbReference>
<protein>
    <recommendedName>
        <fullName evidence="6">Ribosomal RNA small subunit methyltransferase G</fullName>
        <ecNumber evidence="6">2.1.1.-</ecNumber>
    </recommendedName>
    <alternativeName>
        <fullName evidence="6">16S rRNA 7-methylguanosine methyltransferase</fullName>
        <shortName evidence="6">16S rRNA m7G methyltransferase</shortName>
    </alternativeName>
</protein>
<evidence type="ECO:0000256" key="2">
    <source>
        <dbReference type="ARBA" id="ARBA00022552"/>
    </source>
</evidence>
<dbReference type="PANTHER" id="PTHR31760">
    <property type="entry name" value="S-ADENOSYL-L-METHIONINE-DEPENDENT METHYLTRANSFERASES SUPERFAMILY PROTEIN"/>
    <property type="match status" value="1"/>
</dbReference>
<dbReference type="InterPro" id="IPR003682">
    <property type="entry name" value="rRNA_ssu_MeTfrase_G"/>
</dbReference>
<comment type="function">
    <text evidence="6">Specifically methylates the N7 position of a guanine in 16S rRNA.</text>
</comment>
<gene>
    <name evidence="6 8" type="primary">rsmG</name>
    <name evidence="8" type="ORF">GS4_04_00290</name>
</gene>
<dbReference type="Pfam" id="PF02527">
    <property type="entry name" value="GidB"/>
    <property type="match status" value="1"/>
</dbReference>
<keyword evidence="3 6" id="KW-0489">Methyltransferase</keyword>
<keyword evidence="9" id="KW-1185">Reference proteome</keyword>
<dbReference type="GO" id="GO:0070043">
    <property type="term" value="F:rRNA (guanine-N7-)-methyltransferase activity"/>
    <property type="evidence" value="ECO:0007669"/>
    <property type="project" value="UniProtKB-UniRule"/>
</dbReference>
<dbReference type="STRING" id="1223545.GS4_04_00290"/>
<evidence type="ECO:0000256" key="4">
    <source>
        <dbReference type="ARBA" id="ARBA00022679"/>
    </source>
</evidence>
<dbReference type="PANTHER" id="PTHR31760:SF0">
    <property type="entry name" value="S-ADENOSYL-L-METHIONINE-DEPENDENT METHYLTRANSFERASES SUPERFAMILY PROTEIN"/>
    <property type="match status" value="1"/>
</dbReference>
<dbReference type="GO" id="GO:0005829">
    <property type="term" value="C:cytosol"/>
    <property type="evidence" value="ECO:0007669"/>
    <property type="project" value="TreeGrafter"/>
</dbReference>
<organism evidence="8 9">
    <name type="scientific">Gordonia soli NBRC 108243</name>
    <dbReference type="NCBI Taxonomy" id="1223545"/>
    <lineage>
        <taxon>Bacteria</taxon>
        <taxon>Bacillati</taxon>
        <taxon>Actinomycetota</taxon>
        <taxon>Actinomycetes</taxon>
        <taxon>Mycobacteriales</taxon>
        <taxon>Gordoniaceae</taxon>
        <taxon>Gordonia</taxon>
    </lineage>
</organism>
<comment type="subcellular location">
    <subcellularLocation>
        <location evidence="6">Cytoplasm</location>
    </subcellularLocation>
</comment>
<comment type="similarity">
    <text evidence="6">Belongs to the methyltransferase superfamily. RNA methyltransferase RsmG family.</text>
</comment>
<evidence type="ECO:0000256" key="3">
    <source>
        <dbReference type="ARBA" id="ARBA00022603"/>
    </source>
</evidence>
<keyword evidence="2 6" id="KW-0698">rRNA processing</keyword>
<feature type="region of interest" description="Disordered" evidence="7">
    <location>
        <begin position="216"/>
        <end position="270"/>
    </location>
</feature>
<comment type="caution">
    <text evidence="8">The sequence shown here is derived from an EMBL/GenBank/DDBJ whole genome shotgun (WGS) entry which is preliminary data.</text>
</comment>
<feature type="binding site" evidence="6">
    <location>
        <position position="88"/>
    </location>
    <ligand>
        <name>S-adenosyl-L-methionine</name>
        <dbReference type="ChEBI" id="CHEBI:59789"/>
    </ligand>
</feature>
<dbReference type="AlphaFoldDB" id="M0QH68"/>
<keyword evidence="4 6" id="KW-0808">Transferase</keyword>
<dbReference type="Proteomes" id="UP000011666">
    <property type="component" value="Unassembled WGS sequence"/>
</dbReference>
<dbReference type="SUPFAM" id="SSF53335">
    <property type="entry name" value="S-adenosyl-L-methionine-dependent methyltransferases"/>
    <property type="match status" value="1"/>
</dbReference>
<reference evidence="8 9" key="1">
    <citation type="submission" date="2013-01" db="EMBL/GenBank/DDBJ databases">
        <title>Whole genome shotgun sequence of Gordonia soli NBRC 108243.</title>
        <authorList>
            <person name="Isaki-Nakamura S."/>
            <person name="Hosoyama A."/>
            <person name="Tsuchikane K."/>
            <person name="Ando Y."/>
            <person name="Baba S."/>
            <person name="Ohji S."/>
            <person name="Hamada M."/>
            <person name="Tamura T."/>
            <person name="Yamazoe A."/>
            <person name="Yamazaki S."/>
            <person name="Fujita N."/>
        </authorList>
    </citation>
    <scope>NUCLEOTIDE SEQUENCE [LARGE SCALE GENOMIC DNA]</scope>
    <source>
        <strain evidence="8 9">NBRC 108243</strain>
    </source>
</reference>
<dbReference type="InterPro" id="IPR029063">
    <property type="entry name" value="SAM-dependent_MTases_sf"/>
</dbReference>
<feature type="binding site" evidence="6">
    <location>
        <begin position="133"/>
        <end position="134"/>
    </location>
    <ligand>
        <name>S-adenosyl-L-methionine</name>
        <dbReference type="ChEBI" id="CHEBI:59789"/>
    </ligand>
</feature>
<accession>M0QH68</accession>
<evidence type="ECO:0000256" key="6">
    <source>
        <dbReference type="HAMAP-Rule" id="MF_00074"/>
    </source>
</evidence>
<name>M0QH68_9ACTN</name>
<dbReference type="EC" id="2.1.1.-" evidence="6"/>
<dbReference type="Gene3D" id="3.40.50.150">
    <property type="entry name" value="Vaccinia Virus protein VP39"/>
    <property type="match status" value="1"/>
</dbReference>
<evidence type="ECO:0000256" key="7">
    <source>
        <dbReference type="SAM" id="MobiDB-lite"/>
    </source>
</evidence>
<evidence type="ECO:0000313" key="9">
    <source>
        <dbReference type="Proteomes" id="UP000011666"/>
    </source>
</evidence>
<sequence length="270" mass="28553">MSDQDPMPEANDEPPTTPPPSATRVFGDRLELAVRYRDILADDGVRLGLIGPREVPRLWDRHVLNCAVIGEAIDSELSVTDVGSGAGLPGIPLAIARPDLSITLLEPLLRRSEFLSRVVDELGLAATVVRGRAEEAEVRATIGLADVVTSRAVAPLDRLAKWSAPLIRVGGQLVAIKGASAPQEIEEHRAVVGRTGLADLATRQCGVSLLEQPTTIIVGERRETGRPSRGAASRRRSGGGSGTASSGGSRRRGRASKDDGSESLQSKREG</sequence>
<dbReference type="eggNOG" id="COG0357">
    <property type="taxonomic scope" value="Bacteria"/>
</dbReference>
<feature type="region of interest" description="Disordered" evidence="7">
    <location>
        <begin position="1"/>
        <end position="24"/>
    </location>
</feature>
<evidence type="ECO:0000256" key="5">
    <source>
        <dbReference type="ARBA" id="ARBA00022691"/>
    </source>
</evidence>
<feature type="binding site" evidence="6">
    <location>
        <position position="83"/>
    </location>
    <ligand>
        <name>S-adenosyl-L-methionine</name>
        <dbReference type="ChEBI" id="CHEBI:59789"/>
    </ligand>
</feature>
<keyword evidence="1 6" id="KW-0963">Cytoplasm</keyword>
<comment type="caution">
    <text evidence="6">Lacks conserved residue(s) required for the propagation of feature annotation.</text>
</comment>
<feature type="binding site" evidence="6">
    <location>
        <position position="151"/>
    </location>
    <ligand>
        <name>S-adenosyl-L-methionine</name>
        <dbReference type="ChEBI" id="CHEBI:59789"/>
    </ligand>
</feature>
<proteinExistence type="inferred from homology"/>
<dbReference type="EMBL" id="BANX01000004">
    <property type="protein sequence ID" value="GAC66772.1"/>
    <property type="molecule type" value="Genomic_DNA"/>
</dbReference>
<feature type="compositionally biased region" description="Basic and acidic residues" evidence="7">
    <location>
        <begin position="255"/>
        <end position="270"/>
    </location>
</feature>
<keyword evidence="5 6" id="KW-0949">S-adenosyl-L-methionine</keyword>
<evidence type="ECO:0000256" key="1">
    <source>
        <dbReference type="ARBA" id="ARBA00022490"/>
    </source>
</evidence>